<evidence type="ECO:0000313" key="2">
    <source>
        <dbReference type="Proteomes" id="UP000515450"/>
    </source>
</evidence>
<evidence type="ECO:0000313" key="1">
    <source>
        <dbReference type="EMBL" id="QMV66298.1"/>
    </source>
</evidence>
<dbReference type="EMBL" id="CP058555">
    <property type="protein sequence ID" value="QMV66298.1"/>
    <property type="molecule type" value="Genomic_DNA"/>
</dbReference>
<keyword evidence="2" id="KW-1185">Reference proteome</keyword>
<dbReference type="RefSeq" id="WP_153847670.1">
    <property type="nucleotide sequence ID" value="NZ_CP058555.1"/>
</dbReference>
<dbReference type="AlphaFoldDB" id="A0A7G5DX23"/>
<proteinExistence type="predicted"/>
<gene>
    <name evidence="1" type="ORF">HS960_00865</name>
</gene>
<accession>A0A7G5DX23</accession>
<organism evidence="1 2">
    <name type="scientific">Sphingobacterium paramultivorum</name>
    <dbReference type="NCBI Taxonomy" id="2886510"/>
    <lineage>
        <taxon>Bacteria</taxon>
        <taxon>Pseudomonadati</taxon>
        <taxon>Bacteroidota</taxon>
        <taxon>Sphingobacteriia</taxon>
        <taxon>Sphingobacteriales</taxon>
        <taxon>Sphingobacteriaceae</taxon>
        <taxon>Sphingobacterium</taxon>
    </lineage>
</organism>
<dbReference type="Proteomes" id="UP000515450">
    <property type="component" value="Chromosome"/>
</dbReference>
<protein>
    <submittedName>
        <fullName evidence="1">Uncharacterized protein</fullName>
    </submittedName>
</protein>
<name>A0A7G5DX23_9SPHI</name>
<sequence length="74" mass="8416">MIVMIFFQKRLSLKIETLGSLGHLFDCFILVGNDVEVLDEFALYLEKMDKTVYICSEIGEVAQLITKDVKSLIS</sequence>
<reference evidence="1 2" key="1">
    <citation type="journal article" date="2020" name="G3 (Bethesda)">
        <title>CeMbio - The Caenorhabditis elegans Microbiome Resource.</title>
        <authorList>
            <person name="Dirksen P."/>
            <person name="Assie A."/>
            <person name="Zimmermann J."/>
            <person name="Zhang F."/>
            <person name="Tietje A.M."/>
            <person name="Marsh S.A."/>
            <person name="Felix M.A."/>
            <person name="Shapira M."/>
            <person name="Kaleta C."/>
            <person name="Schulenburg H."/>
            <person name="Samuel B."/>
        </authorList>
    </citation>
    <scope>NUCLEOTIDE SEQUENCE [LARGE SCALE GENOMIC DNA]</scope>
    <source>
        <strain evidence="1 2">BIGb0170</strain>
    </source>
</reference>